<evidence type="ECO:0000313" key="2">
    <source>
        <dbReference type="EMBL" id="ARU56343.1"/>
    </source>
</evidence>
<dbReference type="KEGG" id="ome:OLMES_2280"/>
<feature type="region of interest" description="Disordered" evidence="1">
    <location>
        <begin position="1"/>
        <end position="24"/>
    </location>
</feature>
<feature type="compositionally biased region" description="Polar residues" evidence="1">
    <location>
        <begin position="1"/>
        <end position="22"/>
    </location>
</feature>
<dbReference type="InterPro" id="IPR029069">
    <property type="entry name" value="HotDog_dom_sf"/>
</dbReference>
<name>A0A1Y0IAB8_9GAMM</name>
<dbReference type="Pfam" id="PF14539">
    <property type="entry name" value="DUF4442"/>
    <property type="match status" value="1"/>
</dbReference>
<dbReference type="Proteomes" id="UP000196027">
    <property type="component" value="Chromosome"/>
</dbReference>
<gene>
    <name evidence="2" type="ORF">OLMES_2280</name>
</gene>
<dbReference type="AlphaFoldDB" id="A0A1Y0IAB8"/>
<dbReference type="EMBL" id="CP021425">
    <property type="protein sequence ID" value="ARU56343.1"/>
    <property type="molecule type" value="Genomic_DNA"/>
</dbReference>
<dbReference type="SUPFAM" id="SSF54637">
    <property type="entry name" value="Thioesterase/thiol ester dehydrase-isomerase"/>
    <property type="match status" value="1"/>
</dbReference>
<accession>A0A1Y0IAB8</accession>
<keyword evidence="3" id="KW-1185">Reference proteome</keyword>
<dbReference type="Gene3D" id="3.10.129.10">
    <property type="entry name" value="Hotdog Thioesterase"/>
    <property type="match status" value="1"/>
</dbReference>
<dbReference type="CDD" id="cd03443">
    <property type="entry name" value="PaaI_thioesterase"/>
    <property type="match status" value="1"/>
</dbReference>
<organism evidence="2 3">
    <name type="scientific">Oleiphilus messinensis</name>
    <dbReference type="NCBI Taxonomy" id="141451"/>
    <lineage>
        <taxon>Bacteria</taxon>
        <taxon>Pseudomonadati</taxon>
        <taxon>Pseudomonadota</taxon>
        <taxon>Gammaproteobacteria</taxon>
        <taxon>Oceanospirillales</taxon>
        <taxon>Oleiphilaceae</taxon>
        <taxon>Oleiphilus</taxon>
    </lineage>
</organism>
<sequence length="183" mass="20451">MRQETVQNSISQPDSSRSTSQKPVHRGVALYKKLMTLPFGKRLFSAIVCNKAPYFSTIRPVFYRFDPGHVEVGLKKRRAVENHLGTVHALAMGNLCELAAGMAIETALPKKLRWIPKGMQISYLRKATTDLKATCVIDPSRHFQTGEFEAVVSVFDKQNMEVARATIPMYLSKKPSNVNEAVA</sequence>
<evidence type="ECO:0000313" key="3">
    <source>
        <dbReference type="Proteomes" id="UP000196027"/>
    </source>
</evidence>
<evidence type="ECO:0000256" key="1">
    <source>
        <dbReference type="SAM" id="MobiDB-lite"/>
    </source>
</evidence>
<dbReference type="InterPro" id="IPR027961">
    <property type="entry name" value="DUF4442"/>
</dbReference>
<protein>
    <submittedName>
        <fullName evidence="2">Thioesterase (4HBT) superfamily enzyme</fullName>
    </submittedName>
</protein>
<reference evidence="2 3" key="1">
    <citation type="submission" date="2017-05" db="EMBL/GenBank/DDBJ databases">
        <title>Genomic insights into alkan degradation activity of Oleiphilus messinensis.</title>
        <authorList>
            <person name="Kozyavkin S.A."/>
            <person name="Slesarev A.I."/>
            <person name="Golyshin P.N."/>
            <person name="Korzhenkov A."/>
            <person name="Golyshina O.N."/>
            <person name="Toshchakov S.V."/>
        </authorList>
    </citation>
    <scope>NUCLEOTIDE SEQUENCE [LARGE SCALE GENOMIC DNA]</scope>
    <source>
        <strain evidence="2 3">ME102</strain>
    </source>
</reference>
<proteinExistence type="predicted"/>